<accession>A0A0C3FCD5</accession>
<feature type="transmembrane region" description="Helical" evidence="1">
    <location>
        <begin position="57"/>
        <end position="75"/>
    </location>
</feature>
<keyword evidence="1" id="KW-0472">Membrane</keyword>
<keyword evidence="1" id="KW-0812">Transmembrane</keyword>
<evidence type="ECO:0000313" key="4">
    <source>
        <dbReference type="Proteomes" id="UP000054166"/>
    </source>
</evidence>
<feature type="transmembrane region" description="Helical" evidence="1">
    <location>
        <begin position="129"/>
        <end position="146"/>
    </location>
</feature>
<dbReference type="AlphaFoldDB" id="A0A0C3FCD5"/>
<evidence type="ECO:0000256" key="1">
    <source>
        <dbReference type="SAM" id="Phobius"/>
    </source>
</evidence>
<dbReference type="Proteomes" id="UP000054166">
    <property type="component" value="Unassembled WGS sequence"/>
</dbReference>
<feature type="domain" description="DUF6533" evidence="2">
    <location>
        <begin position="29"/>
        <end position="70"/>
    </location>
</feature>
<keyword evidence="4" id="KW-1185">Reference proteome</keyword>
<evidence type="ECO:0000313" key="3">
    <source>
        <dbReference type="EMBL" id="KIM77441.1"/>
    </source>
</evidence>
<feature type="transmembrane region" description="Helical" evidence="1">
    <location>
        <begin position="166"/>
        <end position="187"/>
    </location>
</feature>
<proteinExistence type="predicted"/>
<dbReference type="InParanoid" id="A0A0C3FCD5"/>
<dbReference type="EMBL" id="KN833025">
    <property type="protein sequence ID" value="KIM77441.1"/>
    <property type="molecule type" value="Genomic_DNA"/>
</dbReference>
<dbReference type="Pfam" id="PF20151">
    <property type="entry name" value="DUF6533"/>
    <property type="match status" value="1"/>
</dbReference>
<reference evidence="3 4" key="1">
    <citation type="submission" date="2014-04" db="EMBL/GenBank/DDBJ databases">
        <authorList>
            <consortium name="DOE Joint Genome Institute"/>
            <person name="Kuo A."/>
            <person name="Tarkka M."/>
            <person name="Buscot F."/>
            <person name="Kohler A."/>
            <person name="Nagy L.G."/>
            <person name="Floudas D."/>
            <person name="Copeland A."/>
            <person name="Barry K.W."/>
            <person name="Cichocki N."/>
            <person name="Veneault-Fourrey C."/>
            <person name="LaButti K."/>
            <person name="Lindquist E.A."/>
            <person name="Lipzen A."/>
            <person name="Lundell T."/>
            <person name="Morin E."/>
            <person name="Murat C."/>
            <person name="Sun H."/>
            <person name="Tunlid A."/>
            <person name="Henrissat B."/>
            <person name="Grigoriev I.V."/>
            <person name="Hibbett D.S."/>
            <person name="Martin F."/>
            <person name="Nordberg H.P."/>
            <person name="Cantor M.N."/>
            <person name="Hua S.X."/>
        </authorList>
    </citation>
    <scope>NUCLEOTIDE SEQUENCE [LARGE SCALE GENOMIC DNA]</scope>
    <source>
        <strain evidence="3 4">F 1598</strain>
    </source>
</reference>
<organism evidence="3 4">
    <name type="scientific">Piloderma croceum (strain F 1598)</name>
    <dbReference type="NCBI Taxonomy" id="765440"/>
    <lineage>
        <taxon>Eukaryota</taxon>
        <taxon>Fungi</taxon>
        <taxon>Dikarya</taxon>
        <taxon>Basidiomycota</taxon>
        <taxon>Agaricomycotina</taxon>
        <taxon>Agaricomycetes</taxon>
        <taxon>Agaricomycetidae</taxon>
        <taxon>Atheliales</taxon>
        <taxon>Atheliaceae</taxon>
        <taxon>Piloderma</taxon>
    </lineage>
</organism>
<protein>
    <recommendedName>
        <fullName evidence="2">DUF6533 domain-containing protein</fullName>
    </recommendedName>
</protein>
<dbReference type="STRING" id="765440.A0A0C3FCD5"/>
<feature type="transmembrane region" description="Helical" evidence="1">
    <location>
        <begin position="208"/>
        <end position="233"/>
    </location>
</feature>
<feature type="transmembrane region" description="Helical" evidence="1">
    <location>
        <begin position="95"/>
        <end position="117"/>
    </location>
</feature>
<dbReference type="HOGENOM" id="CLU_035509_10_5_1"/>
<gene>
    <name evidence="3" type="ORF">PILCRDRAFT_825412</name>
</gene>
<reference evidence="4" key="2">
    <citation type="submission" date="2015-01" db="EMBL/GenBank/DDBJ databases">
        <title>Evolutionary Origins and Diversification of the Mycorrhizal Mutualists.</title>
        <authorList>
            <consortium name="DOE Joint Genome Institute"/>
            <consortium name="Mycorrhizal Genomics Consortium"/>
            <person name="Kohler A."/>
            <person name="Kuo A."/>
            <person name="Nagy L.G."/>
            <person name="Floudas D."/>
            <person name="Copeland A."/>
            <person name="Barry K.W."/>
            <person name="Cichocki N."/>
            <person name="Veneault-Fourrey C."/>
            <person name="LaButti K."/>
            <person name="Lindquist E.A."/>
            <person name="Lipzen A."/>
            <person name="Lundell T."/>
            <person name="Morin E."/>
            <person name="Murat C."/>
            <person name="Riley R."/>
            <person name="Ohm R."/>
            <person name="Sun H."/>
            <person name="Tunlid A."/>
            <person name="Henrissat B."/>
            <person name="Grigoriev I.V."/>
            <person name="Hibbett D.S."/>
            <person name="Martin F."/>
        </authorList>
    </citation>
    <scope>NUCLEOTIDE SEQUENCE [LARGE SCALE GENOMIC DNA]</scope>
    <source>
        <strain evidence="4">F 1598</strain>
    </source>
</reference>
<dbReference type="OrthoDB" id="3066463at2759"/>
<evidence type="ECO:0000259" key="2">
    <source>
        <dbReference type="Pfam" id="PF20151"/>
    </source>
</evidence>
<sequence length="292" mass="32910">MEKLARELAVRSSSSQAWYSHFVEANLMGTTALMVYEYFITLDDEVELIWKKPNSSVIKWLFLFIRYFSLTSQLITQTLSHELFKTLPVPRHGCMGIYVWRLVACQTVLTAVELVLIHRVNALYQNRTLMILLVCYLGAEAFALGFDCGIFCPRLDFGPTCLSNLSVNAVAIYGAIALSFQGIILYLTVRKRLQARRAGLIRTPLLTLLIRDGAVAFIVIFILQVGAMTYLTIESGVAFMQYWLLSLSSCVGCRLILNLQTLGSREEEERESFATIELTTQLSTTRSIASVF</sequence>
<name>A0A0C3FCD5_PILCF</name>
<dbReference type="InterPro" id="IPR045340">
    <property type="entry name" value="DUF6533"/>
</dbReference>
<keyword evidence="1" id="KW-1133">Transmembrane helix</keyword>